<dbReference type="PANTHER" id="PTHR11610">
    <property type="entry name" value="LIPASE"/>
    <property type="match status" value="1"/>
</dbReference>
<dbReference type="GO" id="GO:0016298">
    <property type="term" value="F:lipase activity"/>
    <property type="evidence" value="ECO:0007669"/>
    <property type="project" value="InterPro"/>
</dbReference>
<proteinExistence type="inferred from homology"/>
<dbReference type="GO" id="GO:0016042">
    <property type="term" value="P:lipid catabolic process"/>
    <property type="evidence" value="ECO:0007669"/>
    <property type="project" value="TreeGrafter"/>
</dbReference>
<accession>A0A9P0H5A4</accession>
<keyword evidence="8" id="KW-1185">Reference proteome</keyword>
<dbReference type="PANTHER" id="PTHR11610:SF186">
    <property type="entry name" value="FI22312P1"/>
    <property type="match status" value="1"/>
</dbReference>
<protein>
    <recommendedName>
        <fullName evidence="6">Lipase domain-containing protein</fullName>
    </recommendedName>
</protein>
<evidence type="ECO:0000256" key="4">
    <source>
        <dbReference type="RuleBase" id="RU004262"/>
    </source>
</evidence>
<dbReference type="AlphaFoldDB" id="A0A9P0H5A4"/>
<feature type="region of interest" description="Disordered" evidence="5">
    <location>
        <begin position="316"/>
        <end position="341"/>
    </location>
</feature>
<dbReference type="InterPro" id="IPR013818">
    <property type="entry name" value="Lipase"/>
</dbReference>
<organism evidence="7 8">
    <name type="scientific">Nezara viridula</name>
    <name type="common">Southern green stink bug</name>
    <name type="synonym">Cimex viridulus</name>
    <dbReference type="NCBI Taxonomy" id="85310"/>
    <lineage>
        <taxon>Eukaryota</taxon>
        <taxon>Metazoa</taxon>
        <taxon>Ecdysozoa</taxon>
        <taxon>Arthropoda</taxon>
        <taxon>Hexapoda</taxon>
        <taxon>Insecta</taxon>
        <taxon>Pterygota</taxon>
        <taxon>Neoptera</taxon>
        <taxon>Paraneoptera</taxon>
        <taxon>Hemiptera</taxon>
        <taxon>Heteroptera</taxon>
        <taxon>Panheteroptera</taxon>
        <taxon>Pentatomomorpha</taxon>
        <taxon>Pentatomoidea</taxon>
        <taxon>Pentatomidae</taxon>
        <taxon>Pentatominae</taxon>
        <taxon>Nezara</taxon>
    </lineage>
</organism>
<comment type="similarity">
    <text evidence="2 4">Belongs to the AB hydrolase superfamily. Lipase family.</text>
</comment>
<evidence type="ECO:0000259" key="6">
    <source>
        <dbReference type="Pfam" id="PF00151"/>
    </source>
</evidence>
<dbReference type="Gene3D" id="3.40.50.1820">
    <property type="entry name" value="alpha/beta hydrolase"/>
    <property type="match status" value="1"/>
</dbReference>
<dbReference type="SUPFAM" id="SSF53474">
    <property type="entry name" value="alpha/beta-Hydrolases"/>
    <property type="match status" value="1"/>
</dbReference>
<evidence type="ECO:0000256" key="5">
    <source>
        <dbReference type="SAM" id="MobiDB-lite"/>
    </source>
</evidence>
<evidence type="ECO:0000256" key="2">
    <source>
        <dbReference type="ARBA" id="ARBA00010701"/>
    </source>
</evidence>
<comment type="subcellular location">
    <subcellularLocation>
        <location evidence="1">Secreted</location>
    </subcellularLocation>
</comment>
<evidence type="ECO:0000313" key="7">
    <source>
        <dbReference type="EMBL" id="CAH1395700.1"/>
    </source>
</evidence>
<sequence>MGHVDFYPNGGRMQKGCTNLFLGAFTDIIWSGAALEARSLCNHRRAYKFFTDSVSPRCQFPAVPCHSYDAFLNGECFPCKGKLCPNMGYYADETQARGTLYLVTRDEEPFCAHQYLVRVESSPSETPVVSYGKIQLTIVADAQINETFTLTLKDDEELVVGGSLSKIIVPHPALQEFNHIGLLYTAYSGWISSGLAKWSIDNVSLTDSFGNKLSICQKGLILESGIEVVLPLMPGSCGDNITDVSVGNSSLNNARRNTTSYVPTQVVYIGDEILEANLTDRVYKIWEAENDNKLESSEYGRSLKENKTIETTTEITTTTTDNSSEINEPILGPTTPKVKEVDPIDLSPPPMGATESWVHWEVPHKRSKKMDFDRSTNESESSLRSLTIQLFPQRLISFLEQAEKYARAAFSPYPERVPRRLTLFWSPKRESGQGPQPVIKKYIPLSDSRLSPILYEKLGDSPRSLAEPVDIVENSDD</sequence>
<feature type="domain" description="Lipase" evidence="6">
    <location>
        <begin position="1"/>
        <end position="110"/>
    </location>
</feature>
<evidence type="ECO:0000313" key="8">
    <source>
        <dbReference type="Proteomes" id="UP001152798"/>
    </source>
</evidence>
<gene>
    <name evidence="7" type="ORF">NEZAVI_LOCUS5929</name>
</gene>
<dbReference type="OrthoDB" id="199913at2759"/>
<dbReference type="Pfam" id="PF00151">
    <property type="entry name" value="Lipase"/>
    <property type="match status" value="1"/>
</dbReference>
<name>A0A9P0H5A4_NEZVI</name>
<dbReference type="InterPro" id="IPR029058">
    <property type="entry name" value="AB_hydrolase_fold"/>
</dbReference>
<dbReference type="PRINTS" id="PR00821">
    <property type="entry name" value="TAGLIPASE"/>
</dbReference>
<dbReference type="Proteomes" id="UP001152798">
    <property type="component" value="Chromosome 3"/>
</dbReference>
<evidence type="ECO:0000256" key="1">
    <source>
        <dbReference type="ARBA" id="ARBA00004613"/>
    </source>
</evidence>
<keyword evidence="3" id="KW-0964">Secreted</keyword>
<dbReference type="GO" id="GO:0005615">
    <property type="term" value="C:extracellular space"/>
    <property type="evidence" value="ECO:0007669"/>
    <property type="project" value="TreeGrafter"/>
</dbReference>
<evidence type="ECO:0000256" key="3">
    <source>
        <dbReference type="ARBA" id="ARBA00022525"/>
    </source>
</evidence>
<dbReference type="InterPro" id="IPR000734">
    <property type="entry name" value="TAG_lipase"/>
</dbReference>
<reference evidence="7" key="1">
    <citation type="submission" date="2022-01" db="EMBL/GenBank/DDBJ databases">
        <authorList>
            <person name="King R."/>
        </authorList>
    </citation>
    <scope>NUCLEOTIDE SEQUENCE</scope>
</reference>
<dbReference type="EMBL" id="OV725079">
    <property type="protein sequence ID" value="CAH1395700.1"/>
    <property type="molecule type" value="Genomic_DNA"/>
</dbReference>